<dbReference type="RefSeq" id="WP_165882365.1">
    <property type="nucleotide sequence ID" value="NZ_CP035810.1"/>
</dbReference>
<dbReference type="KEGG" id="blut:EW640_12225"/>
<gene>
    <name evidence="2" type="ORF">EW640_12225</name>
</gene>
<protein>
    <submittedName>
        <fullName evidence="2">Uncharacterized protein</fullName>
    </submittedName>
</protein>
<dbReference type="Proteomes" id="UP000501518">
    <property type="component" value="Chromosome"/>
</dbReference>
<evidence type="ECO:0000313" key="3">
    <source>
        <dbReference type="Proteomes" id="UP000501518"/>
    </source>
</evidence>
<evidence type="ECO:0000256" key="1">
    <source>
        <dbReference type="SAM" id="MobiDB-lite"/>
    </source>
</evidence>
<name>A0A6G8KYR3_9MICO</name>
<proteinExistence type="predicted"/>
<feature type="region of interest" description="Disordered" evidence="1">
    <location>
        <begin position="69"/>
        <end position="106"/>
    </location>
</feature>
<accession>A0A6G8KYR3</accession>
<organism evidence="2 3">
    <name type="scientific">Brevibacterium luteolum</name>
    <dbReference type="NCBI Taxonomy" id="199591"/>
    <lineage>
        <taxon>Bacteria</taxon>
        <taxon>Bacillati</taxon>
        <taxon>Actinomycetota</taxon>
        <taxon>Actinomycetes</taxon>
        <taxon>Micrococcales</taxon>
        <taxon>Brevibacteriaceae</taxon>
        <taxon>Brevibacterium</taxon>
    </lineage>
</organism>
<sequence>MARRPRALTAEQKAVVQAVRRIAKQRQRVNSNYVSAILRAREEGVTYAAIAEAAGTSSQAVQEIIRRHSARQAVHPSSLSSAGDIAAVTSPKVEDGKDNLNGPTLL</sequence>
<dbReference type="AlphaFoldDB" id="A0A6G8KYR3"/>
<dbReference type="EMBL" id="CP035810">
    <property type="protein sequence ID" value="QIN29954.1"/>
    <property type="molecule type" value="Genomic_DNA"/>
</dbReference>
<reference evidence="2 3" key="1">
    <citation type="submission" date="2019-02" db="EMBL/GenBank/DDBJ databases">
        <title>Complete Genome Sequence and Methylome Analysis of Brevibacterium luteolum NEB1784.</title>
        <authorList>
            <person name="Fomenkov A."/>
            <person name="Roberts R.J."/>
        </authorList>
    </citation>
    <scope>NUCLEOTIDE SEQUENCE [LARGE SCALE GENOMIC DNA]</scope>
    <source>
        <strain evidence="2 3">NEB1784</strain>
    </source>
</reference>
<evidence type="ECO:0000313" key="2">
    <source>
        <dbReference type="EMBL" id="QIN29954.1"/>
    </source>
</evidence>